<dbReference type="Proteomes" id="UP000237441">
    <property type="component" value="Unassembled WGS sequence"/>
</dbReference>
<protein>
    <submittedName>
        <fullName evidence="1">Uncharacterized protein</fullName>
    </submittedName>
</protein>
<sequence length="183" mass="21008">MRCISRLRTSQDHSNLCHIHYSRPVSSILECPSSRDMHRMRPPPFEEKDTTRKNHSGSLTWYQKISLYPLLVPRSCGARCVCHEVSRLAPHQLVAQPPPAPRNEREEVLVSPSPSAFLPFVVIELMSWNLRRETTSWNLGLYAGALGSRFVMSGKNSSSWVSSHRIWLQENKHVPVSRRCMSF</sequence>
<name>A0A2S7YIB9_BEABA</name>
<dbReference type="EMBL" id="JRHA01000006">
    <property type="protein sequence ID" value="PQK15928.1"/>
    <property type="molecule type" value="Genomic_DNA"/>
</dbReference>
<dbReference type="AlphaFoldDB" id="A0A2S7YIB9"/>
<proteinExistence type="predicted"/>
<reference evidence="1 2" key="1">
    <citation type="submission" date="2016-07" db="EMBL/GenBank/DDBJ databases">
        <title>Comparative genomics of the entomopathogenic fungus Beauveria bassiana.</title>
        <authorList>
            <person name="Valero Jimenez C.A."/>
            <person name="Zwaan B.J."/>
            <person name="Van Kan J.A."/>
            <person name="Takken W."/>
            <person name="Debets A.J."/>
            <person name="Schoustra S.E."/>
            <person name="Koenraadt C.J."/>
        </authorList>
    </citation>
    <scope>NUCLEOTIDE SEQUENCE [LARGE SCALE GENOMIC DNA]</scope>
    <source>
        <strain evidence="1 2">ARSEF 8028</strain>
    </source>
</reference>
<gene>
    <name evidence="1" type="ORF">BB8028_0006g02500</name>
</gene>
<evidence type="ECO:0000313" key="2">
    <source>
        <dbReference type="Proteomes" id="UP000237441"/>
    </source>
</evidence>
<comment type="caution">
    <text evidence="1">The sequence shown here is derived from an EMBL/GenBank/DDBJ whole genome shotgun (WGS) entry which is preliminary data.</text>
</comment>
<organism evidence="1 2">
    <name type="scientific">Beauveria bassiana</name>
    <name type="common">White muscardine disease fungus</name>
    <name type="synonym">Tritirachium shiotae</name>
    <dbReference type="NCBI Taxonomy" id="176275"/>
    <lineage>
        <taxon>Eukaryota</taxon>
        <taxon>Fungi</taxon>
        <taxon>Dikarya</taxon>
        <taxon>Ascomycota</taxon>
        <taxon>Pezizomycotina</taxon>
        <taxon>Sordariomycetes</taxon>
        <taxon>Hypocreomycetidae</taxon>
        <taxon>Hypocreales</taxon>
        <taxon>Cordycipitaceae</taxon>
        <taxon>Beauveria</taxon>
    </lineage>
</organism>
<accession>A0A2S7YIB9</accession>
<evidence type="ECO:0000313" key="1">
    <source>
        <dbReference type="EMBL" id="PQK15928.1"/>
    </source>
</evidence>